<keyword evidence="1" id="KW-0812">Transmembrane</keyword>
<protein>
    <submittedName>
        <fullName evidence="2">Uncharacterized protein</fullName>
    </submittedName>
</protein>
<organism evidence="2 3">
    <name type="scientific">Pseudobythopirellula maris</name>
    <dbReference type="NCBI Taxonomy" id="2527991"/>
    <lineage>
        <taxon>Bacteria</taxon>
        <taxon>Pseudomonadati</taxon>
        <taxon>Planctomycetota</taxon>
        <taxon>Planctomycetia</taxon>
        <taxon>Pirellulales</taxon>
        <taxon>Lacipirellulaceae</taxon>
        <taxon>Pseudobythopirellula</taxon>
    </lineage>
</organism>
<sequence>MTPKQKALLVIAVVATPLLLGLVSGATYHWAQSYLTVAFLIANLPLTTAGTLLSVYVGLGHGLVLQRLVIAFGAMLVLTLGSLLGFDMSFEFSEFGASVVWARLSELCRKPWAMNEAITGGMLFLCRPWAGVITRCEETPDPNETRLRVFDLMTATVVAALLLAWRQMGLPKGVLSTEPSQFFLTLPYFLFLAAQALGVALLGLSERRLVGAAIATGGLLGSQIFIMYSQHSAGLSWSPLEYLPQPLTLVLAIAAIWFVRRLGWRLRLPEKDVLEESVAA</sequence>
<keyword evidence="3" id="KW-1185">Reference proteome</keyword>
<keyword evidence="1" id="KW-0472">Membrane</keyword>
<keyword evidence="1" id="KW-1133">Transmembrane helix</keyword>
<feature type="transmembrane region" description="Helical" evidence="1">
    <location>
        <begin position="68"/>
        <end position="86"/>
    </location>
</feature>
<gene>
    <name evidence="2" type="ORF">Mal64_39020</name>
</gene>
<dbReference type="Proteomes" id="UP000315440">
    <property type="component" value="Unassembled WGS sequence"/>
</dbReference>
<accession>A0A5C5ZFR4</accession>
<evidence type="ECO:0000313" key="3">
    <source>
        <dbReference type="Proteomes" id="UP000315440"/>
    </source>
</evidence>
<reference evidence="2 3" key="1">
    <citation type="submission" date="2019-02" db="EMBL/GenBank/DDBJ databases">
        <title>Deep-cultivation of Planctomycetes and their phenomic and genomic characterization uncovers novel biology.</title>
        <authorList>
            <person name="Wiegand S."/>
            <person name="Jogler M."/>
            <person name="Boedeker C."/>
            <person name="Pinto D."/>
            <person name="Vollmers J."/>
            <person name="Rivas-Marin E."/>
            <person name="Kohn T."/>
            <person name="Peeters S.H."/>
            <person name="Heuer A."/>
            <person name="Rast P."/>
            <person name="Oberbeckmann S."/>
            <person name="Bunk B."/>
            <person name="Jeske O."/>
            <person name="Meyerdierks A."/>
            <person name="Storesund J.E."/>
            <person name="Kallscheuer N."/>
            <person name="Luecker S."/>
            <person name="Lage O.M."/>
            <person name="Pohl T."/>
            <person name="Merkel B.J."/>
            <person name="Hornburger P."/>
            <person name="Mueller R.-W."/>
            <person name="Bruemmer F."/>
            <person name="Labrenz M."/>
            <person name="Spormann A.M."/>
            <person name="Op Den Camp H."/>
            <person name="Overmann J."/>
            <person name="Amann R."/>
            <person name="Jetten M.S.M."/>
            <person name="Mascher T."/>
            <person name="Medema M.H."/>
            <person name="Devos D.P."/>
            <person name="Kaster A.-K."/>
            <person name="Ovreas L."/>
            <person name="Rohde M."/>
            <person name="Galperin M.Y."/>
            <person name="Jogler C."/>
        </authorList>
    </citation>
    <scope>NUCLEOTIDE SEQUENCE [LARGE SCALE GENOMIC DNA]</scope>
    <source>
        <strain evidence="2 3">Mal64</strain>
    </source>
</reference>
<proteinExistence type="predicted"/>
<dbReference type="EMBL" id="SJPQ01000006">
    <property type="protein sequence ID" value="TWT86162.1"/>
    <property type="molecule type" value="Genomic_DNA"/>
</dbReference>
<dbReference type="RefSeq" id="WP_146403446.1">
    <property type="nucleotide sequence ID" value="NZ_SJPQ01000006.1"/>
</dbReference>
<feature type="transmembrane region" description="Helical" evidence="1">
    <location>
        <begin position="35"/>
        <end position="56"/>
    </location>
</feature>
<feature type="transmembrane region" description="Helical" evidence="1">
    <location>
        <begin position="209"/>
        <end position="230"/>
    </location>
</feature>
<feature type="transmembrane region" description="Helical" evidence="1">
    <location>
        <begin position="185"/>
        <end position="202"/>
    </location>
</feature>
<evidence type="ECO:0000256" key="1">
    <source>
        <dbReference type="SAM" id="Phobius"/>
    </source>
</evidence>
<evidence type="ECO:0000313" key="2">
    <source>
        <dbReference type="EMBL" id="TWT86162.1"/>
    </source>
</evidence>
<feature type="transmembrane region" description="Helical" evidence="1">
    <location>
        <begin position="242"/>
        <end position="259"/>
    </location>
</feature>
<dbReference type="AlphaFoldDB" id="A0A5C5ZFR4"/>
<name>A0A5C5ZFR4_9BACT</name>
<comment type="caution">
    <text evidence="2">The sequence shown here is derived from an EMBL/GenBank/DDBJ whole genome shotgun (WGS) entry which is preliminary data.</text>
</comment>